<accession>A0A0F9QWC7</accession>
<dbReference type="PROSITE" id="PS50162">
    <property type="entry name" value="RECA_2"/>
    <property type="match status" value="1"/>
</dbReference>
<dbReference type="GO" id="GO:0006312">
    <property type="term" value="P:mitotic recombination"/>
    <property type="evidence" value="ECO:0007669"/>
    <property type="project" value="TreeGrafter"/>
</dbReference>
<dbReference type="GO" id="GO:0000730">
    <property type="term" value="P:DNA recombinase assembly"/>
    <property type="evidence" value="ECO:0007669"/>
    <property type="project" value="TreeGrafter"/>
</dbReference>
<organism evidence="4">
    <name type="scientific">marine sediment metagenome</name>
    <dbReference type="NCBI Taxonomy" id="412755"/>
    <lineage>
        <taxon>unclassified sequences</taxon>
        <taxon>metagenomes</taxon>
        <taxon>ecological metagenomes</taxon>
    </lineage>
</organism>
<dbReference type="SUPFAM" id="SSF52540">
    <property type="entry name" value="P-loop containing nucleoside triphosphate hydrolases"/>
    <property type="match status" value="1"/>
</dbReference>
<dbReference type="GO" id="GO:0140664">
    <property type="term" value="F:ATP-dependent DNA damage sensor activity"/>
    <property type="evidence" value="ECO:0007669"/>
    <property type="project" value="InterPro"/>
</dbReference>
<dbReference type="Pfam" id="PF08423">
    <property type="entry name" value="Rad51"/>
    <property type="match status" value="1"/>
</dbReference>
<dbReference type="EMBL" id="LAZR01003520">
    <property type="protein sequence ID" value="KKN17441.1"/>
    <property type="molecule type" value="Genomic_DNA"/>
</dbReference>
<evidence type="ECO:0000256" key="2">
    <source>
        <dbReference type="ARBA" id="ARBA00022840"/>
    </source>
</evidence>
<dbReference type="InterPro" id="IPR027417">
    <property type="entry name" value="P-loop_NTPase"/>
</dbReference>
<keyword evidence="1" id="KW-0547">Nucleotide-binding</keyword>
<protein>
    <recommendedName>
        <fullName evidence="3">RecA family profile 1 domain-containing protein</fullName>
    </recommendedName>
</protein>
<dbReference type="PANTHER" id="PTHR22942">
    <property type="entry name" value="RECA/RAD51/RADA DNA STRAND-PAIRING FAMILY MEMBER"/>
    <property type="match status" value="1"/>
</dbReference>
<name>A0A0F9QWC7_9ZZZZ</name>
<evidence type="ECO:0000313" key="4">
    <source>
        <dbReference type="EMBL" id="KKN17441.1"/>
    </source>
</evidence>
<sequence length="275" mass="31760">MEVNEILKIKSYQIIIPKKNLDEFKKEKSRLLILPSGSNNFDEILGGGFRQGTTYLIFGANRTGKTQLSHQLCIHAFNNFSKLFKSLRIKHLKFVYYFDTENTFRPERLKELAVAAGFEDIKILESILVSKIMSNSAFLLSLKNLEKIVEKSHVAVLIIDTINNHYNSELADKTLSFNKAKERFLKILIKINTLTKKYNLITIVLAQVTSNLGKEIVIPVLPVGNQILNHFFSEYIFLEYKNENQRYIHIVNSLNLPEKRLQYKITSAGIQDYEI</sequence>
<evidence type="ECO:0000256" key="1">
    <source>
        <dbReference type="ARBA" id="ARBA00022741"/>
    </source>
</evidence>
<dbReference type="GO" id="GO:0005524">
    <property type="term" value="F:ATP binding"/>
    <property type="evidence" value="ECO:0007669"/>
    <property type="project" value="UniProtKB-KW"/>
</dbReference>
<dbReference type="Gene3D" id="3.40.50.300">
    <property type="entry name" value="P-loop containing nucleotide triphosphate hydrolases"/>
    <property type="match status" value="1"/>
</dbReference>
<comment type="caution">
    <text evidence="4">The sequence shown here is derived from an EMBL/GenBank/DDBJ whole genome shotgun (WGS) entry which is preliminary data.</text>
</comment>
<dbReference type="AlphaFoldDB" id="A0A0F9QWC7"/>
<proteinExistence type="predicted"/>
<dbReference type="InterPro" id="IPR013632">
    <property type="entry name" value="Rad51_C"/>
</dbReference>
<dbReference type="GO" id="GO:0003690">
    <property type="term" value="F:double-stranded DNA binding"/>
    <property type="evidence" value="ECO:0007669"/>
    <property type="project" value="TreeGrafter"/>
</dbReference>
<gene>
    <name evidence="4" type="ORF">LCGC14_0965890</name>
</gene>
<feature type="domain" description="RecA family profile 1" evidence="3">
    <location>
        <begin position="30"/>
        <end position="208"/>
    </location>
</feature>
<keyword evidence="2" id="KW-0067">ATP-binding</keyword>
<dbReference type="PANTHER" id="PTHR22942:SF66">
    <property type="entry name" value="RE19845P"/>
    <property type="match status" value="1"/>
</dbReference>
<reference evidence="4" key="1">
    <citation type="journal article" date="2015" name="Nature">
        <title>Complex archaea that bridge the gap between prokaryotes and eukaryotes.</title>
        <authorList>
            <person name="Spang A."/>
            <person name="Saw J.H."/>
            <person name="Jorgensen S.L."/>
            <person name="Zaremba-Niedzwiedzka K."/>
            <person name="Martijn J."/>
            <person name="Lind A.E."/>
            <person name="van Eijk R."/>
            <person name="Schleper C."/>
            <person name="Guy L."/>
            <person name="Ettema T.J."/>
        </authorList>
    </citation>
    <scope>NUCLEOTIDE SEQUENCE</scope>
</reference>
<evidence type="ECO:0000259" key="3">
    <source>
        <dbReference type="PROSITE" id="PS50162"/>
    </source>
</evidence>
<dbReference type="GO" id="GO:0003697">
    <property type="term" value="F:single-stranded DNA binding"/>
    <property type="evidence" value="ECO:0007669"/>
    <property type="project" value="TreeGrafter"/>
</dbReference>
<dbReference type="GO" id="GO:0000150">
    <property type="term" value="F:DNA strand exchange activity"/>
    <property type="evidence" value="ECO:0007669"/>
    <property type="project" value="TreeGrafter"/>
</dbReference>
<dbReference type="GO" id="GO:0042148">
    <property type="term" value="P:DNA strand invasion"/>
    <property type="evidence" value="ECO:0007669"/>
    <property type="project" value="TreeGrafter"/>
</dbReference>
<dbReference type="InterPro" id="IPR020588">
    <property type="entry name" value="RecA_ATP-bd"/>
</dbReference>